<dbReference type="InterPro" id="IPR038718">
    <property type="entry name" value="SNF2-like_sf"/>
</dbReference>
<sequence>MIVSPEQPFQIVYAIFSHEFLGLLFESFVIQLDEKGRLSFAHQNISHLNAKEFDAGLDETDYKLIKWMDEMQQEAVIKKYNPKKLKPKEFLRKIYDPKSGNKPVQELLETRLENLRAKILENLAGKRLFEMGNDGNPIWREIHIMPEKATVLFHFRKNEDNTHYFPTIKYGGEKLEWQYKNAYLICHEPAWLIVDSCLYSFTKGVDGKKLQPFLNKKFIVIPQKVEKEYYKKFVTQLVASFDVYAVGFDIKVEHSQPKPLLVLTELPSQPKTDLFGNALEENVEDQMVFDLQFQYGDYTFRAENRIENNVELEERGDQYVFHKVVRDLSREKFYANYLQNLRLEISNGKIALAKSKAFGWISSYKENLEDIGVKIVQQTSSKGKKYFIGHAAISVEIKENIDWFDVHAVIRFGPYEISFQKIRKLLLQGKSEFELPNGELAVIPNSWFVNYSEMFAFMEEQESEENALVLKKHHIALAQELQSNNLLQLTLSRKLEKLKDFSQIDDYAMPVSFHGTLRPYQKAGYNWLRFLAEYKFGGCLADDMGLGKTVQTLALLAHEKEQFPESTSLLVMPTSLIYNWELEARKFTPKLRILVYTGGQRIKESAQFANYDLVLTSYGITRLDLDVLKDFRFNYVILDESQAIKNPGSIIAKAVNELNCRQRLILTGTPVENGTMDLWSQMNFINRGLLGNQNTFKRQFLLPIEKMNDKDKAAKLHAMIKPFILRRLKSQVATELPEKVINVKYSTMTEAQEKAYEQVKGYYREKIVSELGVPGMKNQQFTLLRGLTQLRQMANHPKLTDKDYTSDSGKLEDITHMIKATVSEGHKVLVFSQFVRHLAIVKEFLQEENIQYAYLDGATKDRQGQVKAFQENPDIKLFLISLKAGGVGLNLTRAEYVFLLDPWWNPAVEAQAIDRAHRIGQENKVIIYKFITRNTVEEKIMALQERKMALAGELISTEESFVKSLSKEDIEALLE</sequence>
<dbReference type="Gene3D" id="3.40.50.10810">
    <property type="entry name" value="Tandem AAA-ATPase domain"/>
    <property type="match status" value="1"/>
</dbReference>
<evidence type="ECO:0000256" key="1">
    <source>
        <dbReference type="ARBA" id="ARBA00022801"/>
    </source>
</evidence>
<organism evidence="4 5">
    <name type="scientific">Mariniradius sediminis</name>
    <dbReference type="NCBI Taxonomy" id="2909237"/>
    <lineage>
        <taxon>Bacteria</taxon>
        <taxon>Pseudomonadati</taxon>
        <taxon>Bacteroidota</taxon>
        <taxon>Cytophagia</taxon>
        <taxon>Cytophagales</taxon>
        <taxon>Cyclobacteriaceae</taxon>
        <taxon>Mariniradius</taxon>
    </lineage>
</organism>
<dbReference type="RefSeq" id="WP_234859689.1">
    <property type="nucleotide sequence ID" value="NZ_JAKEVZ010000001.1"/>
</dbReference>
<dbReference type="PROSITE" id="PS51192">
    <property type="entry name" value="HELICASE_ATP_BIND_1"/>
    <property type="match status" value="1"/>
</dbReference>
<dbReference type="InterPro" id="IPR027417">
    <property type="entry name" value="P-loop_NTPase"/>
</dbReference>
<dbReference type="PROSITE" id="PS51194">
    <property type="entry name" value="HELICASE_CTER"/>
    <property type="match status" value="1"/>
</dbReference>
<dbReference type="PANTHER" id="PTHR10799">
    <property type="entry name" value="SNF2/RAD54 HELICASE FAMILY"/>
    <property type="match status" value="1"/>
</dbReference>
<protein>
    <submittedName>
        <fullName evidence="4">SNF2-related protein</fullName>
    </submittedName>
</protein>
<feature type="domain" description="Helicase C-terminal" evidence="3">
    <location>
        <begin position="813"/>
        <end position="966"/>
    </location>
</feature>
<dbReference type="SMART" id="SM00490">
    <property type="entry name" value="HELICc"/>
    <property type="match status" value="1"/>
</dbReference>
<dbReference type="InterPro" id="IPR014001">
    <property type="entry name" value="Helicase_ATP-bd"/>
</dbReference>
<evidence type="ECO:0000313" key="5">
    <source>
        <dbReference type="Proteomes" id="UP001201449"/>
    </source>
</evidence>
<keyword evidence="5" id="KW-1185">Reference proteome</keyword>
<evidence type="ECO:0000259" key="3">
    <source>
        <dbReference type="PROSITE" id="PS51194"/>
    </source>
</evidence>
<dbReference type="SUPFAM" id="SSF52540">
    <property type="entry name" value="P-loop containing nucleoside triphosphate hydrolases"/>
    <property type="match status" value="2"/>
</dbReference>
<evidence type="ECO:0000313" key="4">
    <source>
        <dbReference type="EMBL" id="MCF1749484.1"/>
    </source>
</evidence>
<proteinExistence type="predicted"/>
<evidence type="ECO:0000259" key="2">
    <source>
        <dbReference type="PROSITE" id="PS51192"/>
    </source>
</evidence>
<accession>A0ABS9BN41</accession>
<name>A0ABS9BN41_9BACT</name>
<keyword evidence="1" id="KW-0378">Hydrolase</keyword>
<dbReference type="SMART" id="SM00487">
    <property type="entry name" value="DEXDc"/>
    <property type="match status" value="1"/>
</dbReference>
<dbReference type="InterPro" id="IPR000330">
    <property type="entry name" value="SNF2_N"/>
</dbReference>
<dbReference type="Gene3D" id="3.40.50.300">
    <property type="entry name" value="P-loop containing nucleotide triphosphate hydrolases"/>
    <property type="match status" value="1"/>
</dbReference>
<reference evidence="4 5" key="1">
    <citation type="submission" date="2022-01" db="EMBL/GenBank/DDBJ databases">
        <title>Mariniradius saccharolyticus sp. nov., isolated from sediment of a river.</title>
        <authorList>
            <person name="Liu H."/>
        </authorList>
    </citation>
    <scope>NUCLEOTIDE SEQUENCE [LARGE SCALE GENOMIC DNA]</scope>
    <source>
        <strain evidence="4 5">RY-2</strain>
    </source>
</reference>
<comment type="caution">
    <text evidence="4">The sequence shown here is derived from an EMBL/GenBank/DDBJ whole genome shotgun (WGS) entry which is preliminary data.</text>
</comment>
<dbReference type="CDD" id="cd18793">
    <property type="entry name" value="SF2_C_SNF"/>
    <property type="match status" value="1"/>
</dbReference>
<dbReference type="CDD" id="cd18012">
    <property type="entry name" value="DEXQc_arch_SWI2_SNF2"/>
    <property type="match status" value="1"/>
</dbReference>
<feature type="domain" description="Helicase ATP-binding" evidence="2">
    <location>
        <begin position="529"/>
        <end position="688"/>
    </location>
</feature>
<dbReference type="Pfam" id="PF00176">
    <property type="entry name" value="SNF2-rel_dom"/>
    <property type="match status" value="1"/>
</dbReference>
<dbReference type="InterPro" id="IPR001650">
    <property type="entry name" value="Helicase_C-like"/>
</dbReference>
<dbReference type="InterPro" id="IPR049730">
    <property type="entry name" value="SNF2/RAD54-like_C"/>
</dbReference>
<dbReference type="Proteomes" id="UP001201449">
    <property type="component" value="Unassembled WGS sequence"/>
</dbReference>
<dbReference type="EMBL" id="JAKEVZ010000001">
    <property type="protein sequence ID" value="MCF1749484.1"/>
    <property type="molecule type" value="Genomic_DNA"/>
</dbReference>
<gene>
    <name evidence="4" type="ORF">L0U89_00260</name>
</gene>
<dbReference type="Pfam" id="PF00271">
    <property type="entry name" value="Helicase_C"/>
    <property type="match status" value="1"/>
</dbReference>